<dbReference type="InterPro" id="IPR000990">
    <property type="entry name" value="Innexin"/>
</dbReference>
<protein>
    <submittedName>
        <fullName evidence="12">Uncharacterized protein</fullName>
    </submittedName>
</protein>
<evidence type="ECO:0000256" key="10">
    <source>
        <dbReference type="SAM" id="Phobius"/>
    </source>
</evidence>
<feature type="transmembrane region" description="Helical" evidence="10">
    <location>
        <begin position="89"/>
        <end position="107"/>
    </location>
</feature>
<dbReference type="OrthoDB" id="5867527at2759"/>
<accession>A0A814YNF3</accession>
<evidence type="ECO:0000256" key="6">
    <source>
        <dbReference type="ARBA" id="ARBA00023065"/>
    </source>
</evidence>
<sequence>MHDNDEGSLSNGISHSQAYAEEEEEEKKMMHNLSRQTGFDLRSMIRTIKETKSYDTEQRREIVRLLSKQIHLALEYQTTMAKRRRCCSFYRHYLCALYFCTKLAYLLNVTGQFYLLNIFLSFSFSKLGIDWLNNRHSSSADTSETFDTAPFPRVVLCDFMIRQLGSNNHCVRRLYVKRYLQIANRYGIKSDLRNDKYMLDQFVYDYLKFDGVIVIKILGKNTNDVVMTELIAAMFDKYLQVRTRQIETTTSSGYRGDDQI</sequence>
<dbReference type="GO" id="GO:0005886">
    <property type="term" value="C:plasma membrane"/>
    <property type="evidence" value="ECO:0007669"/>
    <property type="project" value="UniProtKB-SubCell"/>
</dbReference>
<dbReference type="Proteomes" id="UP000663829">
    <property type="component" value="Unassembled WGS sequence"/>
</dbReference>
<keyword evidence="4 10" id="KW-0812">Transmembrane</keyword>
<keyword evidence="15" id="KW-1185">Reference proteome</keyword>
<evidence type="ECO:0000256" key="9">
    <source>
        <dbReference type="SAM" id="MobiDB-lite"/>
    </source>
</evidence>
<evidence type="ECO:0000313" key="13">
    <source>
        <dbReference type="EMBL" id="CAF3534863.1"/>
    </source>
</evidence>
<gene>
    <name evidence="12" type="ORF">GPM918_LOCUS25224</name>
    <name evidence="11" type="ORF">OVA965_LOCUS2271</name>
    <name evidence="14" type="ORF">SRO942_LOCUS25230</name>
    <name evidence="13" type="ORF">TMI583_LOCUS2266</name>
</gene>
<dbReference type="EMBL" id="CAJNOQ010009706">
    <property type="protein sequence ID" value="CAF1232066.1"/>
    <property type="molecule type" value="Genomic_DNA"/>
</dbReference>
<evidence type="ECO:0000256" key="3">
    <source>
        <dbReference type="ARBA" id="ARBA00022475"/>
    </source>
</evidence>
<dbReference type="Proteomes" id="UP000681722">
    <property type="component" value="Unassembled WGS sequence"/>
</dbReference>
<name>A0A814YNF3_9BILA</name>
<evidence type="ECO:0000313" key="12">
    <source>
        <dbReference type="EMBL" id="CAF1232066.1"/>
    </source>
</evidence>
<dbReference type="PANTHER" id="PTHR11893">
    <property type="entry name" value="INNEXIN"/>
    <property type="match status" value="1"/>
</dbReference>
<keyword evidence="3" id="KW-1003">Cell membrane</keyword>
<dbReference type="Proteomes" id="UP000682733">
    <property type="component" value="Unassembled WGS sequence"/>
</dbReference>
<evidence type="ECO:0000256" key="5">
    <source>
        <dbReference type="ARBA" id="ARBA00022989"/>
    </source>
</evidence>
<evidence type="ECO:0000256" key="8">
    <source>
        <dbReference type="ARBA" id="ARBA00023303"/>
    </source>
</evidence>
<keyword evidence="7 10" id="KW-0472">Membrane</keyword>
<comment type="caution">
    <text evidence="12">The sequence shown here is derived from an EMBL/GenBank/DDBJ whole genome shotgun (WGS) entry which is preliminary data.</text>
</comment>
<evidence type="ECO:0000256" key="1">
    <source>
        <dbReference type="ARBA" id="ARBA00004651"/>
    </source>
</evidence>
<dbReference type="PANTHER" id="PTHR11893:SF36">
    <property type="entry name" value="INNEXIN-5"/>
    <property type="match status" value="1"/>
</dbReference>
<dbReference type="Proteomes" id="UP000677228">
    <property type="component" value="Unassembled WGS sequence"/>
</dbReference>
<keyword evidence="6" id="KW-0406">Ion transport</keyword>
<dbReference type="Pfam" id="PF00876">
    <property type="entry name" value="Innexin"/>
    <property type="match status" value="2"/>
</dbReference>
<feature type="compositionally biased region" description="Polar residues" evidence="9">
    <location>
        <begin position="7"/>
        <end position="17"/>
    </location>
</feature>
<evidence type="ECO:0000256" key="2">
    <source>
        <dbReference type="ARBA" id="ARBA00022448"/>
    </source>
</evidence>
<dbReference type="EMBL" id="CAJOBA010000472">
    <property type="protein sequence ID" value="CAF3534863.1"/>
    <property type="molecule type" value="Genomic_DNA"/>
</dbReference>
<dbReference type="AlphaFoldDB" id="A0A814YNF3"/>
<organism evidence="12 15">
    <name type="scientific">Didymodactylos carnosus</name>
    <dbReference type="NCBI Taxonomy" id="1234261"/>
    <lineage>
        <taxon>Eukaryota</taxon>
        <taxon>Metazoa</taxon>
        <taxon>Spiralia</taxon>
        <taxon>Gnathifera</taxon>
        <taxon>Rotifera</taxon>
        <taxon>Eurotatoria</taxon>
        <taxon>Bdelloidea</taxon>
        <taxon>Philodinida</taxon>
        <taxon>Philodinidae</taxon>
        <taxon>Didymodactylos</taxon>
    </lineage>
</organism>
<keyword evidence="8" id="KW-0407">Ion channel</keyword>
<keyword evidence="2" id="KW-0813">Transport</keyword>
<dbReference type="EMBL" id="CAJNOK010000473">
    <property type="protein sequence ID" value="CAF0755735.1"/>
    <property type="molecule type" value="Genomic_DNA"/>
</dbReference>
<evidence type="ECO:0000313" key="14">
    <source>
        <dbReference type="EMBL" id="CAF3994691.1"/>
    </source>
</evidence>
<feature type="region of interest" description="Disordered" evidence="9">
    <location>
        <begin position="1"/>
        <end position="27"/>
    </location>
</feature>
<dbReference type="EMBL" id="CAJOBC010009711">
    <property type="protein sequence ID" value="CAF3994691.1"/>
    <property type="molecule type" value="Genomic_DNA"/>
</dbReference>
<evidence type="ECO:0000313" key="11">
    <source>
        <dbReference type="EMBL" id="CAF0755735.1"/>
    </source>
</evidence>
<comment type="subcellular location">
    <subcellularLocation>
        <location evidence="1">Cell membrane</location>
        <topology evidence="1">Multi-pass membrane protein</topology>
    </subcellularLocation>
</comment>
<dbReference type="GO" id="GO:0034220">
    <property type="term" value="P:monoatomic ion transmembrane transport"/>
    <property type="evidence" value="ECO:0007669"/>
    <property type="project" value="UniProtKB-KW"/>
</dbReference>
<evidence type="ECO:0000313" key="15">
    <source>
        <dbReference type="Proteomes" id="UP000663829"/>
    </source>
</evidence>
<keyword evidence="5 10" id="KW-1133">Transmembrane helix</keyword>
<reference evidence="12" key="1">
    <citation type="submission" date="2021-02" db="EMBL/GenBank/DDBJ databases">
        <authorList>
            <person name="Nowell W R."/>
        </authorList>
    </citation>
    <scope>NUCLEOTIDE SEQUENCE</scope>
</reference>
<evidence type="ECO:0000256" key="4">
    <source>
        <dbReference type="ARBA" id="ARBA00022692"/>
    </source>
</evidence>
<evidence type="ECO:0000256" key="7">
    <source>
        <dbReference type="ARBA" id="ARBA00023136"/>
    </source>
</evidence>
<proteinExistence type="predicted"/>